<proteinExistence type="predicted"/>
<reference evidence="2 3" key="1">
    <citation type="submission" date="2019-03" db="EMBL/GenBank/DDBJ databases">
        <title>Draft genome sequence of Xylaria hypoxylon DSM 108379, a ubiquitous saprotrophic-parasitic fungi on hardwood.</title>
        <authorList>
            <person name="Buettner E."/>
            <person name="Leonhardt S."/>
            <person name="Gebauer A.M."/>
            <person name="Liers C."/>
            <person name="Hofrichter M."/>
            <person name="Kellner H."/>
        </authorList>
    </citation>
    <scope>NUCLEOTIDE SEQUENCE [LARGE SCALE GENOMIC DNA]</scope>
    <source>
        <strain evidence="2 3">DSM 108379</strain>
    </source>
</reference>
<evidence type="ECO:0000256" key="1">
    <source>
        <dbReference type="SAM" id="SignalP"/>
    </source>
</evidence>
<comment type="caution">
    <text evidence="2">The sequence shown here is derived from an EMBL/GenBank/DDBJ whole genome shotgun (WGS) entry which is preliminary data.</text>
</comment>
<dbReference type="AlphaFoldDB" id="A0A4Z0YVQ1"/>
<feature type="signal peptide" evidence="1">
    <location>
        <begin position="1"/>
        <end position="17"/>
    </location>
</feature>
<keyword evidence="3" id="KW-1185">Reference proteome</keyword>
<evidence type="ECO:0000313" key="2">
    <source>
        <dbReference type="EMBL" id="TGJ83240.1"/>
    </source>
</evidence>
<protein>
    <submittedName>
        <fullName evidence="2">Uncharacterized protein</fullName>
    </submittedName>
</protein>
<dbReference type="EMBL" id="SKBN01000100">
    <property type="protein sequence ID" value="TGJ83240.1"/>
    <property type="molecule type" value="Genomic_DNA"/>
</dbReference>
<dbReference type="Proteomes" id="UP000297716">
    <property type="component" value="Unassembled WGS sequence"/>
</dbReference>
<organism evidence="2 3">
    <name type="scientific">Xylaria hypoxylon</name>
    <dbReference type="NCBI Taxonomy" id="37992"/>
    <lineage>
        <taxon>Eukaryota</taxon>
        <taxon>Fungi</taxon>
        <taxon>Dikarya</taxon>
        <taxon>Ascomycota</taxon>
        <taxon>Pezizomycotina</taxon>
        <taxon>Sordariomycetes</taxon>
        <taxon>Xylariomycetidae</taxon>
        <taxon>Xylariales</taxon>
        <taxon>Xylariaceae</taxon>
        <taxon>Xylaria</taxon>
    </lineage>
</organism>
<evidence type="ECO:0000313" key="3">
    <source>
        <dbReference type="Proteomes" id="UP000297716"/>
    </source>
</evidence>
<feature type="chain" id="PRO_5021363787" evidence="1">
    <location>
        <begin position="18"/>
        <end position="174"/>
    </location>
</feature>
<accession>A0A4Z0YVQ1</accession>
<dbReference type="OrthoDB" id="4440859at2759"/>
<name>A0A4Z0YVQ1_9PEZI</name>
<keyword evidence="1" id="KW-0732">Signal</keyword>
<sequence>MKLSYLLSVFLASLAVASPIAIPHGADDVNLTTHKYYYFTVEWPLGAALGDGDKESDVELKALQQQLGFEHIGVVVGQITETGSGKGKNKKTKRDFKSTLYHMTKKNKVPGDTEFKSVNYRADSKGLTFRGETSKKKADGAKKAGKDYVNQNGIYKVQGNNCADFTTTVLSALN</sequence>
<gene>
    <name evidence="2" type="ORF">E0Z10_g5514</name>
</gene>